<dbReference type="GO" id="GO:0043190">
    <property type="term" value="C:ATP-binding cassette (ABC) transporter complex"/>
    <property type="evidence" value="ECO:0007669"/>
    <property type="project" value="InterPro"/>
</dbReference>
<dbReference type="EMBL" id="CP024899">
    <property type="protein sequence ID" value="ATX66156.1"/>
    <property type="molecule type" value="Genomic_DNA"/>
</dbReference>
<dbReference type="PANTHER" id="PTHR30290:SF64">
    <property type="entry name" value="ABC TRANSPORTER PERIPLASMIC BINDING PROTEIN"/>
    <property type="match status" value="1"/>
</dbReference>
<name>A0A2K8KAZ8_9RHOB</name>
<evidence type="ECO:0000256" key="1">
    <source>
        <dbReference type="ARBA" id="ARBA00004418"/>
    </source>
</evidence>
<evidence type="ECO:0000313" key="6">
    <source>
        <dbReference type="Proteomes" id="UP000228948"/>
    </source>
</evidence>
<feature type="domain" description="Solute-binding protein family 5" evidence="4">
    <location>
        <begin position="104"/>
        <end position="504"/>
    </location>
</feature>
<evidence type="ECO:0000256" key="3">
    <source>
        <dbReference type="ARBA" id="ARBA00022729"/>
    </source>
</evidence>
<dbReference type="Gene3D" id="3.10.105.10">
    <property type="entry name" value="Dipeptide-binding Protein, Domain 3"/>
    <property type="match status" value="1"/>
</dbReference>
<evidence type="ECO:0000259" key="4">
    <source>
        <dbReference type="Pfam" id="PF00496"/>
    </source>
</evidence>
<dbReference type="Gene3D" id="3.40.190.10">
    <property type="entry name" value="Periplasmic binding protein-like II"/>
    <property type="match status" value="1"/>
</dbReference>
<evidence type="ECO:0000256" key="2">
    <source>
        <dbReference type="ARBA" id="ARBA00005695"/>
    </source>
</evidence>
<dbReference type="RefSeq" id="WP_071480677.1">
    <property type="nucleotide sequence ID" value="NZ_SODJ01000002.1"/>
</dbReference>
<dbReference type="PIRSF" id="PIRSF002741">
    <property type="entry name" value="MppA"/>
    <property type="match status" value="1"/>
</dbReference>
<dbReference type="InterPro" id="IPR039424">
    <property type="entry name" value="SBP_5"/>
</dbReference>
<protein>
    <submittedName>
        <fullName evidence="5">ABC transporter substrate-binding protein</fullName>
    </submittedName>
</protein>
<proteinExistence type="inferred from homology"/>
<dbReference type="GO" id="GO:0030288">
    <property type="term" value="C:outer membrane-bounded periplasmic space"/>
    <property type="evidence" value="ECO:0007669"/>
    <property type="project" value="TreeGrafter"/>
</dbReference>
<dbReference type="InterPro" id="IPR030678">
    <property type="entry name" value="Peptide/Ni-bd"/>
</dbReference>
<comment type="subcellular location">
    <subcellularLocation>
        <location evidence="1">Periplasm</location>
    </subcellularLocation>
</comment>
<evidence type="ECO:0000313" key="5">
    <source>
        <dbReference type="EMBL" id="ATX66156.1"/>
    </source>
</evidence>
<dbReference type="InterPro" id="IPR000914">
    <property type="entry name" value="SBP_5_dom"/>
</dbReference>
<dbReference type="STRING" id="441209.GCA_001870665_01833"/>
<comment type="similarity">
    <text evidence="2">Belongs to the bacterial solute-binding protein 5 family.</text>
</comment>
<accession>A0A2K8KAZ8</accession>
<organism evidence="5 6">
    <name type="scientific">Roseinatronobacter bogoriensis subsp. barguzinensis</name>
    <dbReference type="NCBI Taxonomy" id="441209"/>
    <lineage>
        <taxon>Bacteria</taxon>
        <taxon>Pseudomonadati</taxon>
        <taxon>Pseudomonadota</taxon>
        <taxon>Alphaproteobacteria</taxon>
        <taxon>Rhodobacterales</taxon>
        <taxon>Paracoccaceae</taxon>
        <taxon>Roseinatronobacter</taxon>
    </lineage>
</organism>
<dbReference type="GO" id="GO:1904680">
    <property type="term" value="F:peptide transmembrane transporter activity"/>
    <property type="evidence" value="ECO:0007669"/>
    <property type="project" value="TreeGrafter"/>
</dbReference>
<dbReference type="KEGG" id="rbg:BG454_10280"/>
<dbReference type="CDD" id="cd08497">
    <property type="entry name" value="MbnE-like"/>
    <property type="match status" value="1"/>
</dbReference>
<sequence length="605" mass="68345">MKPQLRQLVTAIVFVAPTIITAQQSVAEPQHGIAMYGEPALPPDFAHLPHVNPDAPRGGRIVQGEVGSFDSLNPNILRGRAPWQLQYLAYESLMGRNWDEPFTLYGLLAESVETDEERSWVEFTLRPEARFSDGSPVTVEDVLWSYETLGTIGHPRFHGTWSRVERAEAVDDRTIRFTFTEPDRELPLIMGMRPILQKAQWENRDFAESGTSVIPITTAPYVIDRFEAGRYVYLKRNPDYWGNDLPFMRGQANLDEIRMEFFGDGTAMFEAFTSGLLNTMRETNANAWNTRYNFPAVQAGEIVKSEIPHQRPSGIAGFVMNTRNPLFSDWRVRDAMIHAFNFEYANQVINAGEDPRITSYFSNSVLGMQDGPAEGRVAEFLEPFADQLYPGALDGYRLPTSDGSVANRANMRAATNLLTEAGWEPDNAGVLRNTAGEAFRFTILLRQGSTEVASIADIYVEALKRLGMDVTVSQIDSAQYTERTNNFDFDMSYYVRGLSLSPGAEQRLYWGSEAASISGARNWMGVESPAIDALIERLLNSQEEEDFIASARALDRVLTTGRYVVPFWFNDRARIAHAAELQYPERLPVYGDWIGFQPDVWWWQD</sequence>
<keyword evidence="3" id="KW-0732">Signal</keyword>
<dbReference type="GO" id="GO:0015833">
    <property type="term" value="P:peptide transport"/>
    <property type="evidence" value="ECO:0007669"/>
    <property type="project" value="TreeGrafter"/>
</dbReference>
<dbReference type="SUPFAM" id="SSF53850">
    <property type="entry name" value="Periplasmic binding protein-like II"/>
    <property type="match status" value="1"/>
</dbReference>
<dbReference type="GO" id="GO:0042884">
    <property type="term" value="P:microcin transport"/>
    <property type="evidence" value="ECO:0007669"/>
    <property type="project" value="TreeGrafter"/>
</dbReference>
<dbReference type="OrthoDB" id="9803988at2"/>
<dbReference type="AlphaFoldDB" id="A0A2K8KAZ8"/>
<keyword evidence="6" id="KW-1185">Reference proteome</keyword>
<dbReference type="PANTHER" id="PTHR30290">
    <property type="entry name" value="PERIPLASMIC BINDING COMPONENT OF ABC TRANSPORTER"/>
    <property type="match status" value="1"/>
</dbReference>
<reference evidence="5 6" key="1">
    <citation type="submission" date="2017-11" db="EMBL/GenBank/DDBJ databases">
        <title>Revised Sequence and Annotation of the Rhodobaca barguzinensis strain alga05 Genome.</title>
        <authorList>
            <person name="Kopejtka K."/>
            <person name="Tomasch J.M."/>
            <person name="Bunk B."/>
            <person name="Koblizek M."/>
        </authorList>
    </citation>
    <scope>NUCLEOTIDE SEQUENCE [LARGE SCALE GENOMIC DNA]</scope>
    <source>
        <strain evidence="6">alga05</strain>
    </source>
</reference>
<dbReference type="Proteomes" id="UP000228948">
    <property type="component" value="Chromosome"/>
</dbReference>
<gene>
    <name evidence="5" type="ORF">BG454_10280</name>
</gene>
<dbReference type="Pfam" id="PF00496">
    <property type="entry name" value="SBP_bac_5"/>
    <property type="match status" value="1"/>
</dbReference>